<dbReference type="EMBL" id="JAFFZM010000001">
    <property type="protein sequence ID" value="MBO8196886.1"/>
    <property type="molecule type" value="Genomic_DNA"/>
</dbReference>
<dbReference type="InterPro" id="IPR045582">
    <property type="entry name" value="Trehalase-like_N"/>
</dbReference>
<dbReference type="RefSeq" id="WP_209208762.1">
    <property type="nucleotide sequence ID" value="NZ_JAFFZM010000001.1"/>
</dbReference>
<dbReference type="Proteomes" id="UP000721954">
    <property type="component" value="Unassembled WGS sequence"/>
</dbReference>
<reference evidence="3 4" key="1">
    <citation type="submission" date="2021-02" db="EMBL/GenBank/DDBJ databases">
        <title>Streptomyces spirodelae sp. nov., isolated from duckweed.</title>
        <authorList>
            <person name="Saimee Y."/>
            <person name="Duangmal K."/>
        </authorList>
    </citation>
    <scope>NUCLEOTIDE SEQUENCE [LARGE SCALE GENOMIC DNA]</scope>
    <source>
        <strain evidence="3 4">DSM 42105</strain>
    </source>
</reference>
<feature type="domain" description="GH15-like" evidence="1">
    <location>
        <begin position="264"/>
        <end position="598"/>
    </location>
</feature>
<dbReference type="InterPro" id="IPR011613">
    <property type="entry name" value="GH15-like"/>
</dbReference>
<evidence type="ECO:0000313" key="4">
    <source>
        <dbReference type="Proteomes" id="UP000721954"/>
    </source>
</evidence>
<accession>A0ABS3XNC2</accession>
<name>A0ABS3XNC2_9ACTN</name>
<dbReference type="PANTHER" id="PTHR31616:SF10">
    <property type="entry name" value="TREHALASE"/>
    <property type="match status" value="1"/>
</dbReference>
<dbReference type="GeneID" id="96257152"/>
<organism evidence="3 4">
    <name type="scientific">Streptomyces smyrnaeus</name>
    <dbReference type="NCBI Taxonomy" id="1387713"/>
    <lineage>
        <taxon>Bacteria</taxon>
        <taxon>Bacillati</taxon>
        <taxon>Actinomycetota</taxon>
        <taxon>Actinomycetes</taxon>
        <taxon>Kitasatosporales</taxon>
        <taxon>Streptomycetaceae</taxon>
        <taxon>Streptomyces</taxon>
    </lineage>
</organism>
<comment type="caution">
    <text evidence="3">The sequence shown here is derived from an EMBL/GenBank/DDBJ whole genome shotgun (WGS) entry which is preliminary data.</text>
</comment>
<evidence type="ECO:0000259" key="1">
    <source>
        <dbReference type="Pfam" id="PF00723"/>
    </source>
</evidence>
<gene>
    <name evidence="3" type="ORF">JW613_00955</name>
</gene>
<evidence type="ECO:0000313" key="3">
    <source>
        <dbReference type="EMBL" id="MBO8196886.1"/>
    </source>
</evidence>
<dbReference type="InterPro" id="IPR008928">
    <property type="entry name" value="6-hairpin_glycosidase_sf"/>
</dbReference>
<sequence>MTHVAPTQQDARRDGPDGTEPWALREYAFLGDGERGALVSPRGELVWLCAPRWDSDAVFSQLIGGQGQYTVRPADHWQISGGFYENGALVRVTRWVTSRAVFLTREALALPSDPERLVLLRQVSVERAPASGAGVAMVLDPRPGFGHAPLSGWQRAEEPTGPGGSTPVWTATGGGLRVRWSGAPEARPDVDGALRGTFTLREGEQRDLVLEISTERAASTGSLEARGLWEETQRRWRQVVPDCDSTIAPGDARKAYAVLHGLTSNAGGMVAAATTSLPEHAGEGRNYDYRYAWLRDQSYAGIAVAAHGPHPLLDSACDFVTARILEDGDALRPAYTVTGGPVPGERSLGLRGYPGGSDRVGNHAGRQFQLDTFGEVLQLYAAAAPYGHLEDRDVRRAVDVAVTAVERNWERPEAGLWELEERWWTHSRLSVVTGLRALAARLPEREAARPRALAETVLARTRARCLRPDGVWARAADDPSVDAGVLLPLARGCLPGADPSARRTVAAVQRELAEDGYVYRFRHDGRPLAEAEGAFLLCGFMMSLVTHHLGDRPAAYRWFERNRAAYGPPGLYAEEFDVEQRQLRGNLPQAFVHALMLENAVRLAG</sequence>
<dbReference type="Pfam" id="PF19291">
    <property type="entry name" value="TREH_N"/>
    <property type="match status" value="1"/>
</dbReference>
<dbReference type="InterPro" id="IPR012341">
    <property type="entry name" value="6hp_glycosidase-like_sf"/>
</dbReference>
<dbReference type="SUPFAM" id="SSF48208">
    <property type="entry name" value="Six-hairpin glycosidases"/>
    <property type="match status" value="1"/>
</dbReference>
<dbReference type="Pfam" id="PF00723">
    <property type="entry name" value="Glyco_hydro_15"/>
    <property type="match status" value="1"/>
</dbReference>
<evidence type="ECO:0000259" key="2">
    <source>
        <dbReference type="Pfam" id="PF19291"/>
    </source>
</evidence>
<proteinExistence type="predicted"/>
<keyword evidence="3" id="KW-0378">Hydrolase</keyword>
<dbReference type="GO" id="GO:0016787">
    <property type="term" value="F:hydrolase activity"/>
    <property type="evidence" value="ECO:0007669"/>
    <property type="project" value="UniProtKB-KW"/>
</dbReference>
<keyword evidence="4" id="KW-1185">Reference proteome</keyword>
<feature type="domain" description="Trehalase-like N-terminal" evidence="2">
    <location>
        <begin position="12"/>
        <end position="171"/>
    </location>
</feature>
<dbReference type="Gene3D" id="1.50.10.10">
    <property type="match status" value="1"/>
</dbReference>
<protein>
    <submittedName>
        <fullName evidence="3">Glycoside hydrolase family 15 protein</fullName>
    </submittedName>
</protein>
<dbReference type="PANTHER" id="PTHR31616">
    <property type="entry name" value="TREHALASE"/>
    <property type="match status" value="1"/>
</dbReference>